<gene>
    <name evidence="1" type="ORF">ZIOFF_058399</name>
</gene>
<sequence length="186" mass="21210">MEEFSFPIIVTDQWPHEGSRPPLFRSFPASAWFHSPEADPGYLLRSFSEGGANDAATAWKRTPRSPVLSDCGGDDDDESVLECEERMDMLWEDLNEELFQIDDGVEETGSRRRRRRSVGMEAFRLPAEGGDPISKKAHRLLLVPATMEEPSNRSSLRRRKKPGLVAMLRILKQLFIAQKIKPKQQK</sequence>
<dbReference type="PANTHER" id="PTHR34666:SF9">
    <property type="entry name" value="EXPRESSED PROTEIN"/>
    <property type="match status" value="1"/>
</dbReference>
<accession>A0A8J5F9M5</accession>
<organism evidence="1 2">
    <name type="scientific">Zingiber officinale</name>
    <name type="common">Ginger</name>
    <name type="synonym">Amomum zingiber</name>
    <dbReference type="NCBI Taxonomy" id="94328"/>
    <lineage>
        <taxon>Eukaryota</taxon>
        <taxon>Viridiplantae</taxon>
        <taxon>Streptophyta</taxon>
        <taxon>Embryophyta</taxon>
        <taxon>Tracheophyta</taxon>
        <taxon>Spermatophyta</taxon>
        <taxon>Magnoliopsida</taxon>
        <taxon>Liliopsida</taxon>
        <taxon>Zingiberales</taxon>
        <taxon>Zingiberaceae</taxon>
        <taxon>Zingiber</taxon>
    </lineage>
</organism>
<protein>
    <submittedName>
        <fullName evidence="1">Uncharacterized protein</fullName>
    </submittedName>
</protein>
<dbReference type="Proteomes" id="UP000734854">
    <property type="component" value="Unassembled WGS sequence"/>
</dbReference>
<proteinExistence type="predicted"/>
<reference evidence="1 2" key="1">
    <citation type="submission" date="2020-08" db="EMBL/GenBank/DDBJ databases">
        <title>Plant Genome Project.</title>
        <authorList>
            <person name="Zhang R.-G."/>
        </authorList>
    </citation>
    <scope>NUCLEOTIDE SEQUENCE [LARGE SCALE GENOMIC DNA]</scope>
    <source>
        <tissue evidence="1">Rhizome</tissue>
    </source>
</reference>
<comment type="caution">
    <text evidence="1">The sequence shown here is derived from an EMBL/GenBank/DDBJ whole genome shotgun (WGS) entry which is preliminary data.</text>
</comment>
<dbReference type="PANTHER" id="PTHR34666">
    <property type="entry name" value="EXPRESSED PROTEIN"/>
    <property type="match status" value="1"/>
</dbReference>
<evidence type="ECO:0000313" key="2">
    <source>
        <dbReference type="Proteomes" id="UP000734854"/>
    </source>
</evidence>
<keyword evidence="2" id="KW-1185">Reference proteome</keyword>
<dbReference type="EMBL" id="JACMSC010000016">
    <property type="protein sequence ID" value="KAG6481778.1"/>
    <property type="molecule type" value="Genomic_DNA"/>
</dbReference>
<name>A0A8J5F9M5_ZINOF</name>
<evidence type="ECO:0000313" key="1">
    <source>
        <dbReference type="EMBL" id="KAG6481778.1"/>
    </source>
</evidence>
<dbReference type="AlphaFoldDB" id="A0A8J5F9M5"/>